<organism evidence="1 2">
    <name type="scientific">Sinanodonta woodiana</name>
    <name type="common">Chinese pond mussel</name>
    <name type="synonym">Anodonta woodiana</name>
    <dbReference type="NCBI Taxonomy" id="1069815"/>
    <lineage>
        <taxon>Eukaryota</taxon>
        <taxon>Metazoa</taxon>
        <taxon>Spiralia</taxon>
        <taxon>Lophotrochozoa</taxon>
        <taxon>Mollusca</taxon>
        <taxon>Bivalvia</taxon>
        <taxon>Autobranchia</taxon>
        <taxon>Heteroconchia</taxon>
        <taxon>Palaeoheterodonta</taxon>
        <taxon>Unionida</taxon>
        <taxon>Unionoidea</taxon>
        <taxon>Unionidae</taxon>
        <taxon>Unioninae</taxon>
        <taxon>Sinanodonta</taxon>
    </lineage>
</organism>
<dbReference type="AlphaFoldDB" id="A0ABD3T5V8"/>
<sequence>MHIDYFFFFFRLPIIQGGTFAFLTPTIAILSLPEWACPFVEAEKGKNVTDLPEPGSEVHREMWHARLREVISLTSGKDDTIKTVSKQLHQIRRRDALHNMHDCSVAQPTARGPHPAREAASCGPLLCSS</sequence>
<gene>
    <name evidence="1" type="ORF">ACJMK2_023690</name>
</gene>
<dbReference type="EMBL" id="JBJQND010000019">
    <property type="protein sequence ID" value="KAL3832006.1"/>
    <property type="molecule type" value="Genomic_DNA"/>
</dbReference>
<reference evidence="1 2" key="1">
    <citation type="submission" date="2024-11" db="EMBL/GenBank/DDBJ databases">
        <title>Chromosome-level genome assembly of the freshwater bivalve Anodonta woodiana.</title>
        <authorList>
            <person name="Chen X."/>
        </authorList>
    </citation>
    <scope>NUCLEOTIDE SEQUENCE [LARGE SCALE GENOMIC DNA]</scope>
    <source>
        <strain evidence="1">MN2024</strain>
        <tissue evidence="1">Gills</tissue>
    </source>
</reference>
<comment type="caution">
    <text evidence="1">The sequence shown here is derived from an EMBL/GenBank/DDBJ whole genome shotgun (WGS) entry which is preliminary data.</text>
</comment>
<evidence type="ECO:0000313" key="1">
    <source>
        <dbReference type="EMBL" id="KAL3832006.1"/>
    </source>
</evidence>
<name>A0ABD3T5V8_SINWO</name>
<dbReference type="Proteomes" id="UP001634394">
    <property type="component" value="Unassembled WGS sequence"/>
</dbReference>
<accession>A0ABD3T5V8</accession>
<protein>
    <submittedName>
        <fullName evidence="1">Uncharacterized protein</fullName>
    </submittedName>
</protein>
<proteinExistence type="predicted"/>
<keyword evidence="2" id="KW-1185">Reference proteome</keyword>
<evidence type="ECO:0000313" key="2">
    <source>
        <dbReference type="Proteomes" id="UP001634394"/>
    </source>
</evidence>